<evidence type="ECO:0000256" key="13">
    <source>
        <dbReference type="ARBA" id="ARBA00023105"/>
    </source>
</evidence>
<feature type="binding site" evidence="20">
    <location>
        <position position="384"/>
    </location>
    <ligand>
        <name>Ca(2+)</name>
        <dbReference type="ChEBI" id="CHEBI:29108"/>
        <label>5</label>
    </ligand>
</feature>
<feature type="active site" evidence="18">
    <location>
        <position position="217"/>
    </location>
</feature>
<dbReference type="InterPro" id="IPR033739">
    <property type="entry name" value="M10A_MMP"/>
</dbReference>
<dbReference type="InterPro" id="IPR036375">
    <property type="entry name" value="Hemopexin-like_dom_sf"/>
</dbReference>
<protein>
    <recommendedName>
        <fullName evidence="17">interstitial collagenase</fullName>
        <ecNumber evidence="17">3.4.24.7</ecNumber>
    </recommendedName>
</protein>
<evidence type="ECO:0000256" key="21">
    <source>
        <dbReference type="PIRSR" id="PIRSR621190-3"/>
    </source>
</evidence>
<dbReference type="PROSITE" id="PS51642">
    <property type="entry name" value="HEMOPEXIN_2"/>
    <property type="match status" value="4"/>
</dbReference>
<feature type="disulfide bond" evidence="21">
    <location>
        <begin position="283"/>
        <end position="470"/>
    </location>
</feature>
<dbReference type="PRINTS" id="PR00138">
    <property type="entry name" value="MATRIXIN"/>
</dbReference>
<evidence type="ECO:0000256" key="12">
    <source>
        <dbReference type="ARBA" id="ARBA00023049"/>
    </source>
</evidence>
<feature type="binding site" evidence="20">
    <location>
        <position position="180"/>
    </location>
    <ligand>
        <name>Zn(2+)</name>
        <dbReference type="ChEBI" id="CHEBI:29105"/>
        <label>1</label>
    </ligand>
</feature>
<evidence type="ECO:0000256" key="22">
    <source>
        <dbReference type="PIRSR" id="PIRSR621190-4"/>
    </source>
</evidence>
<dbReference type="PIRSF" id="PIRSF001191">
    <property type="entry name" value="Peptidase_M10A_matrix"/>
    <property type="match status" value="1"/>
</dbReference>
<feature type="binding site" evidence="19">
    <location>
        <position position="220"/>
    </location>
    <ligand>
        <name>Zn(2+)</name>
        <dbReference type="ChEBI" id="CHEBI:29105"/>
        <label>2</label>
        <note>catalytic</note>
    </ligand>
</feature>
<dbReference type="EMBL" id="BT074861">
    <property type="protein sequence ID" value="ACO09285.1"/>
    <property type="molecule type" value="mRNA"/>
</dbReference>
<evidence type="ECO:0000256" key="17">
    <source>
        <dbReference type="ARBA" id="ARBA00038924"/>
    </source>
</evidence>
<dbReference type="Gene3D" id="2.110.10.10">
    <property type="entry name" value="Hemopexin-like domain"/>
    <property type="match status" value="1"/>
</dbReference>
<evidence type="ECO:0000313" key="28">
    <source>
        <dbReference type="EMBL" id="ACO09285.1"/>
    </source>
</evidence>
<dbReference type="Pfam" id="PF00045">
    <property type="entry name" value="Hemopexin"/>
    <property type="match status" value="4"/>
</dbReference>
<feature type="binding site" evidence="20">
    <location>
        <position position="165"/>
    </location>
    <ligand>
        <name>Zn(2+)</name>
        <dbReference type="ChEBI" id="CHEBI:29105"/>
        <label>1</label>
    </ligand>
</feature>
<dbReference type="SMART" id="SM00235">
    <property type="entry name" value="ZnMc"/>
    <property type="match status" value="1"/>
</dbReference>
<evidence type="ECO:0000256" key="19">
    <source>
        <dbReference type="PIRSR" id="PIRSR001191-2"/>
    </source>
</evidence>
<dbReference type="Pfam" id="PF00413">
    <property type="entry name" value="Peptidase_M10"/>
    <property type="match status" value="1"/>
</dbReference>
<keyword evidence="28" id="KW-0176">Collagen</keyword>
<evidence type="ECO:0000256" key="18">
    <source>
        <dbReference type="PIRSR" id="PIRSR001191-1"/>
    </source>
</evidence>
<dbReference type="SUPFAM" id="SSF50923">
    <property type="entry name" value="Hemopexin-like domain"/>
    <property type="match status" value="1"/>
</dbReference>
<evidence type="ECO:0000256" key="11">
    <source>
        <dbReference type="ARBA" id="ARBA00022837"/>
    </source>
</evidence>
<evidence type="ECO:0000256" key="14">
    <source>
        <dbReference type="ARBA" id="ARBA00023145"/>
    </source>
</evidence>
<feature type="domain" description="Peptidase metallopeptidase" evidence="27">
    <location>
        <begin position="102"/>
        <end position="263"/>
    </location>
</feature>
<evidence type="ECO:0000256" key="25">
    <source>
        <dbReference type="SAM" id="MobiDB-lite"/>
    </source>
</evidence>
<keyword evidence="6 19" id="KW-0479">Metal-binding</keyword>
<dbReference type="InterPro" id="IPR021190">
    <property type="entry name" value="Pept_M10A"/>
</dbReference>
<feature type="binding site" evidence="20">
    <location>
        <position position="195"/>
    </location>
    <ligand>
        <name>Ca(2+)</name>
        <dbReference type="ChEBI" id="CHEBI:29108"/>
        <label>3</label>
    </ligand>
</feature>
<dbReference type="GO" id="GO:0008270">
    <property type="term" value="F:zinc ion binding"/>
    <property type="evidence" value="ECO:0007669"/>
    <property type="project" value="InterPro"/>
</dbReference>
<dbReference type="InterPro" id="IPR006026">
    <property type="entry name" value="Peptidase_Metallo"/>
</dbReference>
<feature type="compositionally biased region" description="Polar residues" evidence="25">
    <location>
        <begin position="258"/>
        <end position="267"/>
    </location>
</feature>
<feature type="binding site" evidence="20">
    <location>
        <position position="167"/>
    </location>
    <ligand>
        <name>Zn(2+)</name>
        <dbReference type="ChEBI" id="CHEBI:29105"/>
        <label>1</label>
    </ligand>
</feature>
<keyword evidence="7 26" id="KW-0732">Signal</keyword>
<evidence type="ECO:0000259" key="27">
    <source>
        <dbReference type="SMART" id="SM00235"/>
    </source>
</evidence>
<gene>
    <name evidence="28" type="primary">MMP13</name>
</gene>
<dbReference type="GO" id="GO:0006508">
    <property type="term" value="P:proteolysis"/>
    <property type="evidence" value="ECO:0007669"/>
    <property type="project" value="UniProtKB-KW"/>
</dbReference>
<dbReference type="SUPFAM" id="SSF47090">
    <property type="entry name" value="PGBD-like"/>
    <property type="match status" value="1"/>
</dbReference>
<evidence type="ECO:0000256" key="10">
    <source>
        <dbReference type="ARBA" id="ARBA00022833"/>
    </source>
</evidence>
<evidence type="ECO:0000256" key="6">
    <source>
        <dbReference type="ARBA" id="ARBA00022723"/>
    </source>
</evidence>
<feature type="binding site" evidence="20">
    <location>
        <position position="189"/>
    </location>
    <ligand>
        <name>Ca(2+)</name>
        <dbReference type="ChEBI" id="CHEBI:29108"/>
        <label>2</label>
    </ligand>
</feature>
<dbReference type="PROSITE" id="PS00024">
    <property type="entry name" value="HEMOPEXIN"/>
    <property type="match status" value="1"/>
</dbReference>
<feature type="binding site" evidence="20">
    <location>
        <position position="290"/>
    </location>
    <ligand>
        <name>Ca(2+)</name>
        <dbReference type="ChEBI" id="CHEBI:29108"/>
        <label>4</label>
    </ligand>
</feature>
<evidence type="ECO:0000256" key="8">
    <source>
        <dbReference type="ARBA" id="ARBA00022737"/>
    </source>
</evidence>
<feature type="binding site" evidence="20">
    <location>
        <position position="121"/>
    </location>
    <ligand>
        <name>Ca(2+)</name>
        <dbReference type="ChEBI" id="CHEBI:29108"/>
        <label>1</label>
    </ligand>
</feature>
<dbReference type="PROSITE" id="PS00546">
    <property type="entry name" value="CYSTEINE_SWITCH"/>
    <property type="match status" value="1"/>
</dbReference>
<organism evidence="28">
    <name type="scientific">Osmerus mordax</name>
    <name type="common">Rainbow smelt</name>
    <name type="synonym">Atherina mordax</name>
    <dbReference type="NCBI Taxonomy" id="8014"/>
    <lineage>
        <taxon>Eukaryota</taxon>
        <taxon>Metazoa</taxon>
        <taxon>Chordata</taxon>
        <taxon>Craniata</taxon>
        <taxon>Vertebrata</taxon>
        <taxon>Euteleostomi</taxon>
        <taxon>Actinopterygii</taxon>
        <taxon>Neopterygii</taxon>
        <taxon>Teleostei</taxon>
        <taxon>Stomiati</taxon>
        <taxon>Osmeriformes</taxon>
        <taxon>Osmeridae</taxon>
        <taxon>Osmerus</taxon>
    </lineage>
</organism>
<feature type="repeat" description="Hemopexin" evidence="24">
    <location>
        <begin position="427"/>
        <end position="470"/>
    </location>
</feature>
<feature type="binding site" evidence="20">
    <location>
        <position position="234"/>
    </location>
    <ligand>
        <name>Zn(2+)</name>
        <dbReference type="ChEBI" id="CHEBI:29105"/>
        <label>2</label>
        <note>catalytic</note>
    </ligand>
</feature>
<keyword evidence="9" id="KW-0378">Hydrolase</keyword>
<dbReference type="SUPFAM" id="SSF55486">
    <property type="entry name" value="Metalloproteases ('zincins'), catalytic domain"/>
    <property type="match status" value="1"/>
</dbReference>
<dbReference type="FunFam" id="2.110.10.10:FF:000002">
    <property type="entry name" value="Matrix metallopeptidase 3"/>
    <property type="match status" value="1"/>
</dbReference>
<dbReference type="InterPro" id="IPR024079">
    <property type="entry name" value="MetalloPept_cat_dom_sf"/>
</dbReference>
<dbReference type="GO" id="GO:0031012">
    <property type="term" value="C:extracellular matrix"/>
    <property type="evidence" value="ECO:0007669"/>
    <property type="project" value="InterPro"/>
</dbReference>
<reference evidence="28" key="1">
    <citation type="submission" date="2009-03" db="EMBL/GenBank/DDBJ databases">
        <title>Osmerus mordax full-length cDNAs.</title>
        <authorList>
            <person name="von Schalburg K."/>
            <person name="Leong J."/>
            <person name="Cooper G."/>
            <person name="Davidson W.S."/>
            <person name="Koop B.F."/>
        </authorList>
    </citation>
    <scope>NUCLEOTIDE SEQUENCE</scope>
    <source>
        <tissue evidence="28">Brain</tissue>
    </source>
</reference>
<comment type="cofactor">
    <cofactor evidence="20">
        <name>Ca(2+)</name>
        <dbReference type="ChEBI" id="CHEBI:29108"/>
    </cofactor>
    <text evidence="20">Can bind about 5 Ca(2+) ions per subunit.</text>
</comment>
<evidence type="ECO:0000256" key="2">
    <source>
        <dbReference type="ARBA" id="ARBA00010370"/>
    </source>
</evidence>
<keyword evidence="4" id="KW-0272">Extracellular matrix</keyword>
<feature type="binding site" evidence="20">
    <location>
        <position position="336"/>
    </location>
    <ligand>
        <name>Ca(2+)</name>
        <dbReference type="ChEBI" id="CHEBI:29108"/>
        <label>5</label>
    </ligand>
</feature>
<proteinExistence type="evidence at transcript level"/>
<feature type="binding site" evidence="20">
    <location>
        <position position="172"/>
    </location>
    <ligand>
        <name>Ca(2+)</name>
        <dbReference type="ChEBI" id="CHEBI:29108"/>
        <label>3</label>
    </ligand>
</feature>
<evidence type="ECO:0000256" key="5">
    <source>
        <dbReference type="ARBA" id="ARBA00022670"/>
    </source>
</evidence>
<feature type="binding site" evidence="20">
    <location>
        <position position="173"/>
    </location>
    <ligand>
        <name>Ca(2+)</name>
        <dbReference type="ChEBI" id="CHEBI:29108"/>
        <label>3</label>
    </ligand>
</feature>
<name>C1BJT2_OSMMO</name>
<keyword evidence="13" id="KW-0177">Collagen degradation</keyword>
<feature type="repeat" description="Hemopexin" evidence="24">
    <location>
        <begin position="280"/>
        <end position="329"/>
    </location>
</feature>
<comment type="similarity">
    <text evidence="2">Belongs to the peptidase M10A family.</text>
</comment>
<feature type="binding site" evidence="20">
    <location>
        <position position="191"/>
    </location>
    <ligand>
        <name>Ca(2+)</name>
        <dbReference type="ChEBI" id="CHEBI:29108"/>
        <label>2</label>
    </ligand>
</feature>
<dbReference type="MEROPS" id="M10.013"/>
<comment type="catalytic activity">
    <reaction evidence="16">
        <text>Cleavage of the triple helix of collagen at about three-quarters of the length of the molecule from the N-terminus, at 775-Gly-|-Ile-776 in the alpha1(I) chain. Cleaves synthetic substrates and alpha-macroglobulins at bonds where P1' is a hydrophobic residue.</text>
        <dbReference type="EC" id="3.4.24.7"/>
    </reaction>
</comment>
<feature type="binding site" description="in inhibited form" evidence="20">
    <location>
        <position position="89"/>
    </location>
    <ligand>
        <name>Zn(2+)</name>
        <dbReference type="ChEBI" id="CHEBI:29105"/>
        <label>2</label>
        <note>catalytic</note>
    </ligand>
</feature>
<comment type="cofactor">
    <cofactor evidence="20">
        <name>Zn(2+)</name>
        <dbReference type="ChEBI" id="CHEBI:29105"/>
    </cofactor>
    <text evidence="20">Binds 2 Zn(2+) ions per subunit.</text>
</comment>
<dbReference type="InterPro" id="IPR036365">
    <property type="entry name" value="PGBD-like_sf"/>
</dbReference>
<feature type="binding site" evidence="19">
    <location>
        <position position="226"/>
    </location>
    <ligand>
        <name>Zn(2+)</name>
        <dbReference type="ChEBI" id="CHEBI:29105"/>
        <label>2</label>
        <note>catalytic</note>
    </ligand>
</feature>
<feature type="chain" id="PRO_5002907479" description="interstitial collagenase" evidence="26">
    <location>
        <begin position="19"/>
        <end position="470"/>
    </location>
</feature>
<sequence>MKTFHLSILVSLAVAVYSVPLLSPTEEDETLADSYLKRFYNLTEQVGSKARNGLFERYEKVSEMQRFFRLKVTGTLDHETMHMMKKPRCGVPDVAAFSTFQNSPKWQTNQLTYRIVNYTPDMSASEVDFSIEKALQVWAKVSPLTFTRIYSGNADIMVSFGGREHGDFYPFDGPDGTLAHAFAPSPGIGGDAHFDEDETFTFGSSRGYNLFMVAAHEFGHSMGLSHSNDVGALMYPIYQGYNDPNTYVLPRDDVNGIQSLYGPNSDVNPDKPDPKPPTTPDACDPTLVLDAVTTLRGEQMFFKDRFFWRVNSQSSTAQQNVIKTYWPELPDNVDAAYESGENYNVYIFKGSQVWALSGYDVIRGYPKSLSSLGLPRTVRKVDAAFYDEQSRKTFFFIDENYYSYDEARKTMDDGFPKRIGDGFPGIGGKVAAAFQNQGYTYLFKGPYVYEFSLRSKRLYRVLRNSYFLTC</sequence>
<dbReference type="Gene3D" id="3.40.390.10">
    <property type="entry name" value="Collagenase (Catalytic Domain)"/>
    <property type="match status" value="1"/>
</dbReference>
<evidence type="ECO:0000256" key="7">
    <source>
        <dbReference type="ARBA" id="ARBA00022729"/>
    </source>
</evidence>
<keyword evidence="3" id="KW-0964">Secreted</keyword>
<evidence type="ECO:0000256" key="20">
    <source>
        <dbReference type="PIRSR" id="PIRSR621190-2"/>
    </source>
</evidence>
<dbReference type="Pfam" id="PF01471">
    <property type="entry name" value="PG_binding_1"/>
    <property type="match status" value="1"/>
</dbReference>
<evidence type="ECO:0000256" key="26">
    <source>
        <dbReference type="SAM" id="SignalP"/>
    </source>
</evidence>
<dbReference type="InterPro" id="IPR002477">
    <property type="entry name" value="Peptidoglycan-bd-like"/>
</dbReference>
<dbReference type="InterPro" id="IPR018487">
    <property type="entry name" value="Hemopexin-like_repeat"/>
</dbReference>
<comment type="subcellular location">
    <subcellularLocation>
        <location evidence="1">Secreted</location>
        <location evidence="1">Extracellular space</location>
        <location evidence="1">Extracellular matrix</location>
    </subcellularLocation>
</comment>
<feature type="binding site" evidence="20">
    <location>
        <position position="198"/>
    </location>
    <ligand>
        <name>Ca(2+)</name>
        <dbReference type="ChEBI" id="CHEBI:29108"/>
        <label>1</label>
    </ligand>
</feature>
<keyword evidence="15 21" id="KW-1015">Disulfide bond</keyword>
<keyword evidence="14" id="KW-0865">Zymogen</keyword>
<dbReference type="AlphaFoldDB" id="C1BJT2"/>
<feature type="binding site" evidence="20">
    <location>
        <position position="155"/>
    </location>
    <ligand>
        <name>Ca(2+)</name>
        <dbReference type="ChEBI" id="CHEBI:29108"/>
        <label>2</label>
    </ligand>
</feature>
<evidence type="ECO:0000256" key="1">
    <source>
        <dbReference type="ARBA" id="ARBA00004498"/>
    </source>
</evidence>
<feature type="modified residue" description="Phosphotyrosine; by PKDCC" evidence="22">
    <location>
        <position position="365"/>
    </location>
</feature>
<dbReference type="FunFam" id="3.40.390.10:FF:000007">
    <property type="entry name" value="Collagenase 3"/>
    <property type="match status" value="1"/>
</dbReference>
<feature type="region of interest" description="Disordered" evidence="25">
    <location>
        <begin position="258"/>
        <end position="282"/>
    </location>
</feature>
<feature type="binding site" evidence="20">
    <location>
        <position position="193"/>
    </location>
    <ligand>
        <name>Zn(2+)</name>
        <dbReference type="ChEBI" id="CHEBI:29105"/>
        <label>1</label>
    </ligand>
</feature>
<feature type="repeat" description="Hemopexin" evidence="24">
    <location>
        <begin position="378"/>
        <end position="426"/>
    </location>
</feature>
<evidence type="ECO:0000256" key="4">
    <source>
        <dbReference type="ARBA" id="ARBA00022530"/>
    </source>
</evidence>
<dbReference type="InterPro" id="IPR018486">
    <property type="entry name" value="Hemopexin_CS"/>
</dbReference>
<feature type="binding site" evidence="19">
    <location>
        <position position="216"/>
    </location>
    <ligand>
        <name>Zn(2+)</name>
        <dbReference type="ChEBI" id="CHEBI:29105"/>
        <label>2</label>
        <note>catalytic</note>
    </ligand>
</feature>
<dbReference type="CDD" id="cd04278">
    <property type="entry name" value="ZnMc_MMP"/>
    <property type="match status" value="1"/>
</dbReference>
<dbReference type="GO" id="GO:0030198">
    <property type="term" value="P:extracellular matrix organization"/>
    <property type="evidence" value="ECO:0007669"/>
    <property type="project" value="TreeGrafter"/>
</dbReference>
<dbReference type="SMART" id="SM00120">
    <property type="entry name" value="HX"/>
    <property type="match status" value="4"/>
</dbReference>
<evidence type="ECO:0000256" key="24">
    <source>
        <dbReference type="PROSITE-ProRule" id="PRU01011"/>
    </source>
</evidence>
<dbReference type="InterPro" id="IPR021158">
    <property type="entry name" value="Pept_M10A_Zn_BS"/>
</dbReference>
<keyword evidence="8" id="KW-0677">Repeat</keyword>
<feature type="repeat" description="Hemopexin" evidence="24">
    <location>
        <begin position="330"/>
        <end position="376"/>
    </location>
</feature>
<evidence type="ECO:0000256" key="16">
    <source>
        <dbReference type="ARBA" id="ARBA00036005"/>
    </source>
</evidence>
<evidence type="ECO:0000256" key="23">
    <source>
        <dbReference type="PIRSR" id="PIRSR621190-5"/>
    </source>
</evidence>
<dbReference type="GO" id="GO:0030574">
    <property type="term" value="P:collagen catabolic process"/>
    <property type="evidence" value="ECO:0007669"/>
    <property type="project" value="UniProtKB-KW"/>
</dbReference>
<dbReference type="InterPro" id="IPR001818">
    <property type="entry name" value="Pept_M10_metallopeptidase"/>
</dbReference>
<dbReference type="GO" id="GO:0004222">
    <property type="term" value="F:metalloendopeptidase activity"/>
    <property type="evidence" value="ECO:0007669"/>
    <property type="project" value="UniProtKB-EC"/>
</dbReference>
<keyword evidence="10 19" id="KW-0862">Zinc</keyword>
<evidence type="ECO:0000256" key="3">
    <source>
        <dbReference type="ARBA" id="ARBA00022525"/>
    </source>
</evidence>
<feature type="binding site" evidence="20">
    <location>
        <position position="198"/>
    </location>
    <ligand>
        <name>Ca(2+)</name>
        <dbReference type="ChEBI" id="CHEBI:29108"/>
        <label>3</label>
    </ligand>
</feature>
<dbReference type="CDD" id="cd00094">
    <property type="entry name" value="HX"/>
    <property type="match status" value="1"/>
</dbReference>
<evidence type="ECO:0000256" key="15">
    <source>
        <dbReference type="ARBA" id="ARBA00023157"/>
    </source>
</evidence>
<dbReference type="PANTHER" id="PTHR10201:SF151">
    <property type="entry name" value="INTERSTITIAL COLLAGENASE"/>
    <property type="match status" value="1"/>
</dbReference>
<dbReference type="PANTHER" id="PTHR10201">
    <property type="entry name" value="MATRIX METALLOPROTEINASE"/>
    <property type="match status" value="1"/>
</dbReference>
<feature type="signal peptide" evidence="26">
    <location>
        <begin position="1"/>
        <end position="18"/>
    </location>
</feature>
<feature type="binding site" evidence="20">
    <location>
        <position position="334"/>
    </location>
    <ligand>
        <name>Ca(2+)</name>
        <dbReference type="ChEBI" id="CHEBI:29108"/>
        <label>4</label>
    </ligand>
</feature>
<evidence type="ECO:0000256" key="9">
    <source>
        <dbReference type="ARBA" id="ARBA00022801"/>
    </source>
</evidence>
<dbReference type="InterPro" id="IPR000585">
    <property type="entry name" value="Hemopexin-like_dom"/>
</dbReference>
<feature type="short sequence motif" description="Cysteine switch" evidence="23">
    <location>
        <begin position="87"/>
        <end position="94"/>
    </location>
</feature>
<accession>C1BJT2</accession>
<dbReference type="GO" id="GO:0005581">
    <property type="term" value="C:collagen trimer"/>
    <property type="evidence" value="ECO:0007669"/>
    <property type="project" value="UniProtKB-KW"/>
</dbReference>
<keyword evidence="12" id="KW-0482">Metalloprotease</keyword>
<keyword evidence="11 20" id="KW-0106">Calcium</keyword>
<dbReference type="EC" id="3.4.24.7" evidence="17"/>
<keyword evidence="5" id="KW-0645">Protease</keyword>